<feature type="transmembrane region" description="Helical" evidence="6">
    <location>
        <begin position="195"/>
        <end position="212"/>
    </location>
</feature>
<accession>A0A6M8HRY6</accession>
<reference evidence="8 9" key="1">
    <citation type="journal article" date="2014" name="World J. Microbiol. Biotechnol.">
        <title>Biodiversity and physiological characteristics of Antarctic and Arctic lichens-associated bacteria.</title>
        <authorList>
            <person name="Lee Y.M."/>
            <person name="Kim E.H."/>
            <person name="Lee H.K."/>
            <person name="Hong S.G."/>
        </authorList>
    </citation>
    <scope>NUCLEOTIDE SEQUENCE [LARGE SCALE GENOMIC DNA]</scope>
    <source>
        <strain evidence="8 9">PAMC 26569</strain>
    </source>
</reference>
<keyword evidence="4 6" id="KW-1133">Transmembrane helix</keyword>
<keyword evidence="5 6" id="KW-0472">Membrane</keyword>
<dbReference type="CDD" id="cd01949">
    <property type="entry name" value="GGDEF"/>
    <property type="match status" value="1"/>
</dbReference>
<dbReference type="GO" id="GO:0005886">
    <property type="term" value="C:plasma membrane"/>
    <property type="evidence" value="ECO:0007669"/>
    <property type="project" value="UniProtKB-SubCell"/>
</dbReference>
<feature type="transmembrane region" description="Helical" evidence="6">
    <location>
        <begin position="218"/>
        <end position="234"/>
    </location>
</feature>
<feature type="transmembrane region" description="Helical" evidence="6">
    <location>
        <begin position="161"/>
        <end position="183"/>
    </location>
</feature>
<name>A0A6M8HRY6_9PROT</name>
<dbReference type="EMBL" id="CP053708">
    <property type="protein sequence ID" value="QKE91036.1"/>
    <property type="molecule type" value="Genomic_DNA"/>
</dbReference>
<feature type="transmembrane region" description="Helical" evidence="6">
    <location>
        <begin position="91"/>
        <end position="113"/>
    </location>
</feature>
<evidence type="ECO:0000256" key="3">
    <source>
        <dbReference type="ARBA" id="ARBA00022692"/>
    </source>
</evidence>
<dbReference type="PROSITE" id="PS50887">
    <property type="entry name" value="GGDEF"/>
    <property type="match status" value="1"/>
</dbReference>
<dbReference type="PANTHER" id="PTHR44757:SF2">
    <property type="entry name" value="BIOFILM ARCHITECTURE MAINTENANCE PROTEIN MBAA"/>
    <property type="match status" value="1"/>
</dbReference>
<dbReference type="SUPFAM" id="SSF55073">
    <property type="entry name" value="Nucleotide cyclase"/>
    <property type="match status" value="1"/>
</dbReference>
<dbReference type="Pfam" id="PF05231">
    <property type="entry name" value="MASE1"/>
    <property type="match status" value="1"/>
</dbReference>
<proteinExistence type="predicted"/>
<evidence type="ECO:0000313" key="9">
    <source>
        <dbReference type="Proteomes" id="UP000500767"/>
    </source>
</evidence>
<feature type="transmembrane region" description="Helical" evidence="6">
    <location>
        <begin position="68"/>
        <end position="85"/>
    </location>
</feature>
<evidence type="ECO:0000256" key="2">
    <source>
        <dbReference type="ARBA" id="ARBA00022475"/>
    </source>
</evidence>
<dbReference type="InterPro" id="IPR043128">
    <property type="entry name" value="Rev_trsase/Diguanyl_cyclase"/>
</dbReference>
<feature type="transmembrane region" description="Helical" evidence="6">
    <location>
        <begin position="18"/>
        <end position="37"/>
    </location>
</feature>
<keyword evidence="9" id="KW-1185">Reference proteome</keyword>
<dbReference type="SMART" id="SM00267">
    <property type="entry name" value="GGDEF"/>
    <property type="match status" value="1"/>
</dbReference>
<dbReference type="RefSeq" id="WP_171833440.1">
    <property type="nucleotide sequence ID" value="NZ_CP053708.1"/>
</dbReference>
<evidence type="ECO:0000256" key="6">
    <source>
        <dbReference type="SAM" id="Phobius"/>
    </source>
</evidence>
<dbReference type="AlphaFoldDB" id="A0A6M8HRY6"/>
<sequence>MADRRTLCRAAEPDRGPLVAALLVLMFGTMVLVARLFCADLDGYTSFWPANAAMVGALLTLRLRYSIPVLIGCFWLNLGLNVLGFLSPQESLLACIVNVVQAVIVAVLTRRYCGALTDLTRFRRFATFTLIALAVTIADSAVGVSIEKLVLHDDSSVVRDWAQWVLCDLFGLLVATPVVILVIRNIGRSWRITHALVEPVILLVLTVVLTFVSFMFSHSPLFLLIFPVMVMLAFRARPIWVLTSVLVVSIFVSAMTAHNLGPIALLSPDGQLMRENMLQPYLLSLLLSALPASNALGEKLRTSRRLAQLTSNLEHAATHDPLTTLMNRQLFKKHLAGCVRAGKNGVVLFIDLDHFKRVNDVHGHQTGDEVLWIFGKRIGECARRLGGEAARFGGDEFAMLIPDQDSGQDIDALCGSILRTARIPYQVGHVTVLMSVSIGAAGMQVGHGDTDTLLRNVDLAMYSAKNTGRDNYRVFNDELKWAITYANENEPRPDQRTGL</sequence>
<comment type="subcellular location">
    <subcellularLocation>
        <location evidence="1">Cell membrane</location>
        <topology evidence="1">Multi-pass membrane protein</topology>
    </subcellularLocation>
</comment>
<organism evidence="8 9">
    <name type="scientific">Lichenicola cladoniae</name>
    <dbReference type="NCBI Taxonomy" id="1484109"/>
    <lineage>
        <taxon>Bacteria</taxon>
        <taxon>Pseudomonadati</taxon>
        <taxon>Pseudomonadota</taxon>
        <taxon>Alphaproteobacteria</taxon>
        <taxon>Acetobacterales</taxon>
        <taxon>Acetobacteraceae</taxon>
        <taxon>Lichenicola</taxon>
    </lineage>
</organism>
<dbReference type="Pfam" id="PF00990">
    <property type="entry name" value="GGDEF"/>
    <property type="match status" value="1"/>
</dbReference>
<feature type="domain" description="GGDEF" evidence="7">
    <location>
        <begin position="343"/>
        <end position="477"/>
    </location>
</feature>
<dbReference type="InterPro" id="IPR029787">
    <property type="entry name" value="Nucleotide_cyclase"/>
</dbReference>
<evidence type="ECO:0000313" key="8">
    <source>
        <dbReference type="EMBL" id="QKE91036.1"/>
    </source>
</evidence>
<evidence type="ECO:0000259" key="7">
    <source>
        <dbReference type="PROSITE" id="PS50887"/>
    </source>
</evidence>
<feature type="transmembrane region" description="Helical" evidence="6">
    <location>
        <begin position="43"/>
        <end position="61"/>
    </location>
</feature>
<keyword evidence="2" id="KW-1003">Cell membrane</keyword>
<gene>
    <name evidence="8" type="ORF">HN018_14165</name>
</gene>
<evidence type="ECO:0000256" key="4">
    <source>
        <dbReference type="ARBA" id="ARBA00022989"/>
    </source>
</evidence>
<dbReference type="NCBIfam" id="TIGR00254">
    <property type="entry name" value="GGDEF"/>
    <property type="match status" value="1"/>
</dbReference>
<evidence type="ECO:0000256" key="5">
    <source>
        <dbReference type="ARBA" id="ARBA00023136"/>
    </source>
</evidence>
<dbReference type="Gene3D" id="3.30.70.270">
    <property type="match status" value="1"/>
</dbReference>
<feature type="transmembrane region" description="Helical" evidence="6">
    <location>
        <begin position="278"/>
        <end position="296"/>
    </location>
</feature>
<evidence type="ECO:0000256" key="1">
    <source>
        <dbReference type="ARBA" id="ARBA00004651"/>
    </source>
</evidence>
<keyword evidence="3 6" id="KW-0812">Transmembrane</keyword>
<dbReference type="KEGG" id="lck:HN018_14165"/>
<dbReference type="InterPro" id="IPR000160">
    <property type="entry name" value="GGDEF_dom"/>
</dbReference>
<dbReference type="Proteomes" id="UP000500767">
    <property type="component" value="Chromosome"/>
</dbReference>
<dbReference type="InterPro" id="IPR052155">
    <property type="entry name" value="Biofilm_reg_signaling"/>
</dbReference>
<dbReference type="PANTHER" id="PTHR44757">
    <property type="entry name" value="DIGUANYLATE CYCLASE DGCP"/>
    <property type="match status" value="1"/>
</dbReference>
<dbReference type="InterPro" id="IPR007895">
    <property type="entry name" value="MASE1"/>
</dbReference>
<feature type="transmembrane region" description="Helical" evidence="6">
    <location>
        <begin position="125"/>
        <end position="146"/>
    </location>
</feature>
<feature type="transmembrane region" description="Helical" evidence="6">
    <location>
        <begin position="239"/>
        <end position="258"/>
    </location>
</feature>
<protein>
    <submittedName>
        <fullName evidence="8">Sensor domain-containing diguanylate cyclase</fullName>
    </submittedName>
</protein>